<evidence type="ECO:0000313" key="4">
    <source>
        <dbReference type="Proteomes" id="UP000094526"/>
    </source>
</evidence>
<dbReference type="InterPro" id="IPR051531">
    <property type="entry name" value="N-acetyltransferase"/>
</dbReference>
<feature type="region of interest" description="Disordered" evidence="1">
    <location>
        <begin position="61"/>
        <end position="97"/>
    </location>
</feature>
<organism evidence="3 4">
    <name type="scientific">Cladophialophora carrionii</name>
    <dbReference type="NCBI Taxonomy" id="86049"/>
    <lineage>
        <taxon>Eukaryota</taxon>
        <taxon>Fungi</taxon>
        <taxon>Dikarya</taxon>
        <taxon>Ascomycota</taxon>
        <taxon>Pezizomycotina</taxon>
        <taxon>Eurotiomycetes</taxon>
        <taxon>Chaetothyriomycetidae</taxon>
        <taxon>Chaetothyriales</taxon>
        <taxon>Herpotrichiellaceae</taxon>
        <taxon>Cladophialophora</taxon>
    </lineage>
</organism>
<dbReference type="SUPFAM" id="SSF55729">
    <property type="entry name" value="Acyl-CoA N-acyltransferases (Nat)"/>
    <property type="match status" value="1"/>
</dbReference>
<evidence type="ECO:0000256" key="1">
    <source>
        <dbReference type="SAM" id="MobiDB-lite"/>
    </source>
</evidence>
<dbReference type="Pfam" id="PF13302">
    <property type="entry name" value="Acetyltransf_3"/>
    <property type="match status" value="1"/>
</dbReference>
<dbReference type="PANTHER" id="PTHR43792">
    <property type="entry name" value="GNAT FAMILY, PUTATIVE (AFU_ORTHOLOGUE AFUA_3G00765)-RELATED-RELATED"/>
    <property type="match status" value="1"/>
</dbReference>
<dbReference type="PANTHER" id="PTHR43792:SF1">
    <property type="entry name" value="N-ACETYLTRANSFERASE DOMAIN-CONTAINING PROTEIN"/>
    <property type="match status" value="1"/>
</dbReference>
<dbReference type="VEuPathDB" id="FungiDB:G647_02912"/>
<accession>A0A1C1CKJ0</accession>
<comment type="caution">
    <text evidence="3">The sequence shown here is derived from an EMBL/GenBank/DDBJ whole genome shotgun (WGS) entry which is preliminary data.</text>
</comment>
<feature type="compositionally biased region" description="Low complexity" evidence="1">
    <location>
        <begin position="74"/>
        <end position="94"/>
    </location>
</feature>
<protein>
    <recommendedName>
        <fullName evidence="2">N-acetyltransferase domain-containing protein</fullName>
    </recommendedName>
</protein>
<dbReference type="Gene3D" id="3.40.630.30">
    <property type="match status" value="1"/>
</dbReference>
<evidence type="ECO:0000259" key="2">
    <source>
        <dbReference type="Pfam" id="PF13302"/>
    </source>
</evidence>
<reference evidence="4" key="1">
    <citation type="submission" date="2015-07" db="EMBL/GenBank/DDBJ databases">
        <authorList>
            <person name="Teixeira M.M."/>
            <person name="Souza R.C."/>
            <person name="Almeida L.G."/>
            <person name="Vicente V.A."/>
            <person name="de Hoog S."/>
            <person name="Bocca A.L."/>
            <person name="de Almeida S.R."/>
            <person name="Vasconcelos A.T."/>
            <person name="Felipe M.S."/>
        </authorList>
    </citation>
    <scope>NUCLEOTIDE SEQUENCE [LARGE SCALE GENOMIC DNA]</scope>
    <source>
        <strain evidence="4">KSF</strain>
    </source>
</reference>
<dbReference type="InterPro" id="IPR000182">
    <property type="entry name" value="GNAT_dom"/>
</dbReference>
<gene>
    <name evidence="3" type="ORF">CLCR_05147</name>
</gene>
<dbReference type="Proteomes" id="UP000094526">
    <property type="component" value="Unassembled WGS sequence"/>
</dbReference>
<dbReference type="VEuPathDB" id="FungiDB:CLCR_05147"/>
<dbReference type="OrthoDB" id="630895at2759"/>
<dbReference type="InterPro" id="IPR016181">
    <property type="entry name" value="Acyl_CoA_acyltransferase"/>
</dbReference>
<dbReference type="GO" id="GO:0016747">
    <property type="term" value="F:acyltransferase activity, transferring groups other than amino-acyl groups"/>
    <property type="evidence" value="ECO:0007669"/>
    <property type="project" value="InterPro"/>
</dbReference>
<proteinExistence type="predicted"/>
<name>A0A1C1CKJ0_9EURO</name>
<feature type="domain" description="N-acetyltransferase" evidence="2">
    <location>
        <begin position="18"/>
        <end position="159"/>
    </location>
</feature>
<dbReference type="EMBL" id="LGRB01000011">
    <property type="protein sequence ID" value="OCT48999.1"/>
    <property type="molecule type" value="Genomic_DNA"/>
</dbReference>
<keyword evidence="4" id="KW-1185">Reference proteome</keyword>
<sequence length="206" mass="22969">MESNTKPQPAFPPLETDRLILRIFDPSRPADYAAILAIYDGPYAHRTVGNLGLSTAEDVDNRCRKFGPRPQQPQPQSLSSSSSSSTTSRSMTSLFHRRPLPSPDLVYYIHEEYTGRGYATEAGTAALRWWTDAMGVQDIWAGIFDTNHASQRVARKIGLVVDGGVIRLVDANGLVREARAFVQPASVERKGRWLDDVVIDVREKRD</sequence>
<evidence type="ECO:0000313" key="3">
    <source>
        <dbReference type="EMBL" id="OCT48999.1"/>
    </source>
</evidence>
<dbReference type="AlphaFoldDB" id="A0A1C1CKJ0"/>